<evidence type="ECO:0000256" key="5">
    <source>
        <dbReference type="ARBA" id="ARBA00022617"/>
    </source>
</evidence>
<evidence type="ECO:0000256" key="14">
    <source>
        <dbReference type="RuleBase" id="RU000461"/>
    </source>
</evidence>
<comment type="similarity">
    <text evidence="4 14">Belongs to the cytochrome P450 family.</text>
</comment>
<protein>
    <recommendedName>
        <fullName evidence="17">Cytochrome P450</fullName>
    </recommendedName>
</protein>
<evidence type="ECO:0000313" key="15">
    <source>
        <dbReference type="EMBL" id="EKM55816.1"/>
    </source>
</evidence>
<evidence type="ECO:0000256" key="10">
    <source>
        <dbReference type="ARBA" id="ARBA00023004"/>
    </source>
</evidence>
<dbReference type="HOGENOM" id="CLU_001570_2_3_1"/>
<dbReference type="InterPro" id="IPR050364">
    <property type="entry name" value="Cytochrome_P450_fung"/>
</dbReference>
<evidence type="ECO:0000256" key="7">
    <source>
        <dbReference type="ARBA" id="ARBA00022723"/>
    </source>
</evidence>
<dbReference type="InterPro" id="IPR017972">
    <property type="entry name" value="Cyt_P450_CS"/>
</dbReference>
<keyword evidence="5 13" id="KW-0349">Heme</keyword>
<dbReference type="GO" id="GO:0020037">
    <property type="term" value="F:heme binding"/>
    <property type="evidence" value="ECO:0007669"/>
    <property type="project" value="InterPro"/>
</dbReference>
<keyword evidence="12" id="KW-0472">Membrane</keyword>
<keyword evidence="9 14" id="KW-0560">Oxidoreductase</keyword>
<evidence type="ECO:0000256" key="13">
    <source>
        <dbReference type="PIRSR" id="PIRSR602401-1"/>
    </source>
</evidence>
<dbReference type="Gene3D" id="1.10.630.10">
    <property type="entry name" value="Cytochrome P450"/>
    <property type="match status" value="1"/>
</dbReference>
<keyword evidence="7 13" id="KW-0479">Metal-binding</keyword>
<dbReference type="PANTHER" id="PTHR46300:SF7">
    <property type="entry name" value="P450, PUTATIVE (EUROFUNG)-RELATED"/>
    <property type="match status" value="1"/>
</dbReference>
<gene>
    <name evidence="15" type="ORF">PHACADRAFT_256701</name>
</gene>
<dbReference type="GO" id="GO:0016705">
    <property type="term" value="F:oxidoreductase activity, acting on paired donors, with incorporation or reduction of molecular oxygen"/>
    <property type="evidence" value="ECO:0007669"/>
    <property type="project" value="InterPro"/>
</dbReference>
<dbReference type="RefSeq" id="XP_007396131.1">
    <property type="nucleotide sequence ID" value="XM_007396069.1"/>
</dbReference>
<evidence type="ECO:0000256" key="6">
    <source>
        <dbReference type="ARBA" id="ARBA00022692"/>
    </source>
</evidence>
<proteinExistence type="inferred from homology"/>
<dbReference type="PANTHER" id="PTHR46300">
    <property type="entry name" value="P450, PUTATIVE (EUROFUNG)-RELATED-RELATED"/>
    <property type="match status" value="1"/>
</dbReference>
<dbReference type="KEGG" id="pco:PHACADRAFT_256701"/>
<keyword evidence="8" id="KW-1133">Transmembrane helix</keyword>
<organism evidence="15 16">
    <name type="scientific">Phanerochaete carnosa (strain HHB-10118-sp)</name>
    <name type="common">White-rot fungus</name>
    <name type="synonym">Peniophora carnosa</name>
    <dbReference type="NCBI Taxonomy" id="650164"/>
    <lineage>
        <taxon>Eukaryota</taxon>
        <taxon>Fungi</taxon>
        <taxon>Dikarya</taxon>
        <taxon>Basidiomycota</taxon>
        <taxon>Agaricomycotina</taxon>
        <taxon>Agaricomycetes</taxon>
        <taxon>Polyporales</taxon>
        <taxon>Phanerochaetaceae</taxon>
        <taxon>Phanerochaete</taxon>
    </lineage>
</organism>
<evidence type="ECO:0000256" key="12">
    <source>
        <dbReference type="ARBA" id="ARBA00023136"/>
    </source>
</evidence>
<evidence type="ECO:0000256" key="8">
    <source>
        <dbReference type="ARBA" id="ARBA00022989"/>
    </source>
</evidence>
<dbReference type="GO" id="GO:0004497">
    <property type="term" value="F:monooxygenase activity"/>
    <property type="evidence" value="ECO:0007669"/>
    <property type="project" value="UniProtKB-KW"/>
</dbReference>
<dbReference type="InterPro" id="IPR036396">
    <property type="entry name" value="Cyt_P450_sf"/>
</dbReference>
<comment type="cofactor">
    <cofactor evidence="1 13">
        <name>heme</name>
        <dbReference type="ChEBI" id="CHEBI:30413"/>
    </cofactor>
</comment>
<comment type="pathway">
    <text evidence="3">Secondary metabolite biosynthesis.</text>
</comment>
<evidence type="ECO:0000313" key="16">
    <source>
        <dbReference type="Proteomes" id="UP000008370"/>
    </source>
</evidence>
<keyword evidence="6" id="KW-0812">Transmembrane</keyword>
<dbReference type="InterPro" id="IPR001128">
    <property type="entry name" value="Cyt_P450"/>
</dbReference>
<comment type="subcellular location">
    <subcellularLocation>
        <location evidence="2">Membrane</location>
        <topology evidence="2">Single-pass membrane protein</topology>
    </subcellularLocation>
</comment>
<evidence type="ECO:0000256" key="9">
    <source>
        <dbReference type="ARBA" id="ARBA00023002"/>
    </source>
</evidence>
<evidence type="ECO:0000256" key="1">
    <source>
        <dbReference type="ARBA" id="ARBA00001971"/>
    </source>
</evidence>
<accession>K5V051</accession>
<reference evidence="15 16" key="1">
    <citation type="journal article" date="2012" name="BMC Genomics">
        <title>Comparative genomics of the white-rot fungi, Phanerochaete carnosa and P. chrysosporium, to elucidate the genetic basis of the distinct wood types they colonize.</title>
        <authorList>
            <person name="Suzuki H."/>
            <person name="MacDonald J."/>
            <person name="Syed K."/>
            <person name="Salamov A."/>
            <person name="Hori C."/>
            <person name="Aerts A."/>
            <person name="Henrissat B."/>
            <person name="Wiebenga A."/>
            <person name="vanKuyk P.A."/>
            <person name="Barry K."/>
            <person name="Lindquist E."/>
            <person name="LaButti K."/>
            <person name="Lapidus A."/>
            <person name="Lucas S."/>
            <person name="Coutinho P."/>
            <person name="Gong Y."/>
            <person name="Samejima M."/>
            <person name="Mahadevan R."/>
            <person name="Abou-Zaid M."/>
            <person name="de Vries R.P."/>
            <person name="Igarashi K."/>
            <person name="Yadav J.S."/>
            <person name="Grigoriev I.V."/>
            <person name="Master E.R."/>
        </authorList>
    </citation>
    <scope>NUCLEOTIDE SEQUENCE [LARGE SCALE GENOMIC DNA]</scope>
    <source>
        <strain evidence="15 16">HHB-10118-sp</strain>
    </source>
</reference>
<dbReference type="InterPro" id="IPR002401">
    <property type="entry name" value="Cyt_P450_E_grp-I"/>
</dbReference>
<keyword evidence="11 14" id="KW-0503">Monooxygenase</keyword>
<evidence type="ECO:0000256" key="3">
    <source>
        <dbReference type="ARBA" id="ARBA00005179"/>
    </source>
</evidence>
<dbReference type="PRINTS" id="PR00385">
    <property type="entry name" value="P450"/>
</dbReference>
<dbReference type="CDD" id="cd11065">
    <property type="entry name" value="CYP64-like"/>
    <property type="match status" value="1"/>
</dbReference>
<dbReference type="SUPFAM" id="SSF48264">
    <property type="entry name" value="Cytochrome P450"/>
    <property type="match status" value="1"/>
</dbReference>
<dbReference type="PROSITE" id="PS00086">
    <property type="entry name" value="CYTOCHROME_P450"/>
    <property type="match status" value="1"/>
</dbReference>
<evidence type="ECO:0000256" key="11">
    <source>
        <dbReference type="ARBA" id="ARBA00023033"/>
    </source>
</evidence>
<evidence type="ECO:0000256" key="2">
    <source>
        <dbReference type="ARBA" id="ARBA00004167"/>
    </source>
</evidence>
<evidence type="ECO:0000256" key="4">
    <source>
        <dbReference type="ARBA" id="ARBA00010617"/>
    </source>
</evidence>
<feature type="binding site" description="axial binding residue" evidence="13">
    <location>
        <position position="437"/>
    </location>
    <ligand>
        <name>heme</name>
        <dbReference type="ChEBI" id="CHEBI:30413"/>
    </ligand>
    <ligandPart>
        <name>Fe</name>
        <dbReference type="ChEBI" id="CHEBI:18248"/>
    </ligandPart>
</feature>
<dbReference type="EMBL" id="JH930472">
    <property type="protein sequence ID" value="EKM55816.1"/>
    <property type="molecule type" value="Genomic_DNA"/>
</dbReference>
<dbReference type="Proteomes" id="UP000008370">
    <property type="component" value="Unassembled WGS sequence"/>
</dbReference>
<keyword evidence="16" id="KW-1185">Reference proteome</keyword>
<sequence length="509" mass="57374">METLLLGGLVAALVVLSGCYIRRRRHCFPPGPKGLPIVGNMLDIPRNGRGWLTYEQWGREYNSDVVYLRLFGISVVVLNSAKATSELLAKRSSIYSDRQHLAMLHDFVGWGKALVFSSYGDDWREHHRLFHHCFHSRATQNYHPKMSKEARKLLHRLLATDDFIKSFRVWTAAVILGVTYGMEIKDHDDPYVLLAEKAIRSIVAVAMPGSYMVDYMPFMRYIPSWAPGGQFKREAAEWNKIVSAMYTKPLEFVKRTLKQGTAPASIATTLLDKLDGSEDNSRRERLIRNVTGSAYVAAADTTVSALGTFILAMLTNPAIQKAAQEQIDRVVGRHCVPEFVDRNFLPYITAILYEVLRWRPVAPLGVPHRLVVDDEYNGYHIPAGAVVVGNAWAILHDPVRFPNPETFDPTRWLIPSGHLSETMSDAMAAFGFGRRICPGRHFAMESMWIAMAHILAVYNIEKPVDDFGRVIEPSGDYTSGFLTYPLPFKAVFKPRSAAALDLIQLEYDD</sequence>
<dbReference type="GeneID" id="18916644"/>
<dbReference type="AlphaFoldDB" id="K5V051"/>
<dbReference type="OrthoDB" id="2789670at2759"/>
<dbReference type="InParanoid" id="K5V051"/>
<dbReference type="Pfam" id="PF00067">
    <property type="entry name" value="p450"/>
    <property type="match status" value="1"/>
</dbReference>
<name>K5V051_PHACS</name>
<dbReference type="GO" id="GO:0016020">
    <property type="term" value="C:membrane"/>
    <property type="evidence" value="ECO:0007669"/>
    <property type="project" value="UniProtKB-SubCell"/>
</dbReference>
<dbReference type="GO" id="GO:0005506">
    <property type="term" value="F:iron ion binding"/>
    <property type="evidence" value="ECO:0007669"/>
    <property type="project" value="InterPro"/>
</dbReference>
<dbReference type="PRINTS" id="PR00463">
    <property type="entry name" value="EP450I"/>
</dbReference>
<keyword evidence="10 13" id="KW-0408">Iron</keyword>
<evidence type="ECO:0008006" key="17">
    <source>
        <dbReference type="Google" id="ProtNLM"/>
    </source>
</evidence>